<protein>
    <submittedName>
        <fullName evidence="1">Uncharacterized protein</fullName>
    </submittedName>
</protein>
<keyword evidence="2" id="KW-1185">Reference proteome</keyword>
<sequence length="774" mass="75221">MASADLPFDPTLTGSQDVVKATAGGGAASPVGVQLAVSPAGSLGGGGGGGSSGGGSASADGGGGAVAAKPSGGRSAWVAEVTIQARGAAADLLAAIDKEGAPAGGGGGGWGVDSGGSPSGASAGGGVDGPSSSRASRSIRRLGTFSKSTSFLGAPPRSGSMAQLADSAGGGSSMRSLHMSPTVRLTNTLRVFVGTPSVTLEKFRSQGGVKAVLAPLRAHAGSAAVTDAACRVLLALTIHDASTADEILAADGVATVLAALAELVASAGVPSQPPLAASASTSSTAATGVAACTSAVKALRNLTQTADHRGAIVAGGGIEGVVAAMGAHSSDARLCSHGCLVLSNLAFGSADAKDRVGGAGGLDAIAAAMLGHPDFQPVSARGSLALRNLLYKADANQDRAGADGSRVIEALVGAIVTHGARDREVAHQSCVALCNLSNVKEANRAPILAAGGVRAALTLLAAYPESATVADDAVSILRNVAAAGETAPLEVGRCGGVEAVVRAMKAHPGHGAILEKGVAALRYLCFLPENRDIVAASGGVDLLVGALAAPLSGPKAVESAFLALGNAIFGHPRNQERAGMLRSVAAVLGVANKHQAVAGVQEHACRVLRALCEGSDANTAQAVFGGAVSTALGAIVAFPADASIAEQATALLLSVGLDPSRRQPLVDADAARIVGRAMDAHAKHRGVQLQGAQLRGLLAGQPIEPIPGAGAPATTTALSPTAAAAVRDAFAAAGREAHDGGGGGGAGGDDGGGAGGGRARRFFRLRGGRSPVAV</sequence>
<comment type="caution">
    <text evidence="1">The sequence shown here is derived from an EMBL/GenBank/DDBJ whole genome shotgun (WGS) entry which is preliminary data.</text>
</comment>
<accession>A0ACC3BTC5</accession>
<name>A0ACC3BTC5_PYRYE</name>
<proteinExistence type="predicted"/>
<evidence type="ECO:0000313" key="1">
    <source>
        <dbReference type="EMBL" id="KAK1861289.1"/>
    </source>
</evidence>
<gene>
    <name evidence="1" type="ORF">I4F81_003873</name>
</gene>
<dbReference type="EMBL" id="CM020618">
    <property type="protein sequence ID" value="KAK1861289.1"/>
    <property type="molecule type" value="Genomic_DNA"/>
</dbReference>
<reference evidence="1" key="1">
    <citation type="submission" date="2019-11" db="EMBL/GenBank/DDBJ databases">
        <title>Nori genome reveals adaptations in red seaweeds to the harsh intertidal environment.</title>
        <authorList>
            <person name="Wang D."/>
            <person name="Mao Y."/>
        </authorList>
    </citation>
    <scope>NUCLEOTIDE SEQUENCE</scope>
    <source>
        <tissue evidence="1">Gametophyte</tissue>
    </source>
</reference>
<dbReference type="Proteomes" id="UP000798662">
    <property type="component" value="Chromosome 1"/>
</dbReference>
<organism evidence="1 2">
    <name type="scientific">Pyropia yezoensis</name>
    <name type="common">Susabi-nori</name>
    <name type="synonym">Porphyra yezoensis</name>
    <dbReference type="NCBI Taxonomy" id="2788"/>
    <lineage>
        <taxon>Eukaryota</taxon>
        <taxon>Rhodophyta</taxon>
        <taxon>Bangiophyceae</taxon>
        <taxon>Bangiales</taxon>
        <taxon>Bangiaceae</taxon>
        <taxon>Pyropia</taxon>
    </lineage>
</organism>
<evidence type="ECO:0000313" key="2">
    <source>
        <dbReference type="Proteomes" id="UP000798662"/>
    </source>
</evidence>